<organism evidence="11 12">
    <name type="scientific">Candidatus Dactylopiibacterium carminicum</name>
    <dbReference type="NCBI Taxonomy" id="857335"/>
    <lineage>
        <taxon>Bacteria</taxon>
        <taxon>Pseudomonadati</taxon>
        <taxon>Pseudomonadota</taxon>
        <taxon>Betaproteobacteria</taxon>
        <taxon>Rhodocyclales</taxon>
        <taxon>Rhodocyclaceae</taxon>
        <taxon>Candidatus Dactylopiibacterium</taxon>
    </lineage>
</organism>
<dbReference type="GO" id="GO:0047429">
    <property type="term" value="F:nucleoside triphosphate diphosphatase activity"/>
    <property type="evidence" value="ECO:0007669"/>
    <property type="project" value="InterPro"/>
</dbReference>
<evidence type="ECO:0000313" key="11">
    <source>
        <dbReference type="EMBL" id="PAS93137.1"/>
    </source>
</evidence>
<dbReference type="Proteomes" id="UP000623509">
    <property type="component" value="Unassembled WGS sequence"/>
</dbReference>
<dbReference type="PANTHER" id="PTHR43213">
    <property type="entry name" value="BIFUNCTIONAL DTTP/UTP PYROPHOSPHATASE/METHYLTRANSFERASE PROTEIN-RELATED"/>
    <property type="match status" value="1"/>
</dbReference>
<keyword evidence="3 9" id="KW-0378">Hydrolase</keyword>
<evidence type="ECO:0000256" key="7">
    <source>
        <dbReference type="ARBA" id="ARBA00060749"/>
    </source>
</evidence>
<evidence type="ECO:0000256" key="8">
    <source>
        <dbReference type="ARBA" id="ARBA00068163"/>
    </source>
</evidence>
<accession>A0A272EST0</accession>
<dbReference type="GO" id="GO:0009117">
    <property type="term" value="P:nucleotide metabolic process"/>
    <property type="evidence" value="ECO:0007669"/>
    <property type="project" value="UniProtKB-KW"/>
</dbReference>
<comment type="subcellular location">
    <subcellularLocation>
        <location evidence="1 9">Cytoplasm</location>
    </subcellularLocation>
</comment>
<evidence type="ECO:0000256" key="5">
    <source>
        <dbReference type="ARBA" id="ARBA00050213"/>
    </source>
</evidence>
<dbReference type="FunFam" id="3.90.950.10:FF:000005">
    <property type="entry name" value="7-methyl-GTP pyrophosphatase"/>
    <property type="match status" value="1"/>
</dbReference>
<sequence length="211" mass="22793">MLLFFPLPVKDLCMPAAIPTQVLVLASTSIYRRQLLERLGLPFITDRPEVDETPRAGETPVGTAERLAQEKARAVAARHPGALIIGSDQVAHRGTQRFDKPGTAERAIAQLRNMSGQSIVFHTAVCLLDADSGQSECIGVPTEARFRTLSEAEIVRYVEREAPLDCAGSAKSEGLGISLLEYMRGDDPTALIGLPLIALSRLLRSHGISVP</sequence>
<keyword evidence="2 9" id="KW-0963">Cytoplasm</keyword>
<evidence type="ECO:0000313" key="13">
    <source>
        <dbReference type="Proteomes" id="UP000623509"/>
    </source>
</evidence>
<dbReference type="SUPFAM" id="SSF52972">
    <property type="entry name" value="ITPase-like"/>
    <property type="match status" value="1"/>
</dbReference>
<dbReference type="EMBL" id="MDUX01000028">
    <property type="protein sequence ID" value="KAF7599102.1"/>
    <property type="molecule type" value="Genomic_DNA"/>
</dbReference>
<comment type="similarity">
    <text evidence="7 9">Belongs to the Maf family. YceF subfamily.</text>
</comment>
<protein>
    <recommendedName>
        <fullName evidence="8 9">7-methyl-GTP pyrophosphatase</fullName>
        <shortName evidence="9">m(7)GTP pyrophosphatase</shortName>
        <ecNumber evidence="9">3.6.1.-</ecNumber>
    </recommendedName>
</protein>
<dbReference type="HAMAP" id="MF_00528">
    <property type="entry name" value="Maf"/>
    <property type="match status" value="1"/>
</dbReference>
<dbReference type="Proteomes" id="UP000216107">
    <property type="component" value="Unassembled WGS sequence"/>
</dbReference>
<dbReference type="InterPro" id="IPR003697">
    <property type="entry name" value="Maf-like"/>
</dbReference>
<evidence type="ECO:0000256" key="3">
    <source>
        <dbReference type="ARBA" id="ARBA00022801"/>
    </source>
</evidence>
<evidence type="ECO:0000313" key="12">
    <source>
        <dbReference type="Proteomes" id="UP000216107"/>
    </source>
</evidence>
<dbReference type="GO" id="GO:0005737">
    <property type="term" value="C:cytoplasm"/>
    <property type="evidence" value="ECO:0007669"/>
    <property type="project" value="UniProtKB-SubCell"/>
</dbReference>
<dbReference type="EMBL" id="NMRN01000022">
    <property type="protein sequence ID" value="PAS93137.1"/>
    <property type="molecule type" value="Genomic_DNA"/>
</dbReference>
<keyword evidence="13" id="KW-1185">Reference proteome</keyword>
<comment type="caution">
    <text evidence="9">Lacks conserved residue(s) required for the propagation of feature annotation.</text>
</comment>
<gene>
    <name evidence="10" type="ORF">BGI27_09755</name>
    <name evidence="11" type="ORF">CGU29_08815</name>
</gene>
<dbReference type="OrthoDB" id="9813694at2"/>
<feature type="site" description="Important for substrate specificity" evidence="9">
    <location>
        <position position="89"/>
    </location>
</feature>
<evidence type="ECO:0000313" key="10">
    <source>
        <dbReference type="EMBL" id="KAF7599102.1"/>
    </source>
</evidence>
<evidence type="ECO:0000256" key="2">
    <source>
        <dbReference type="ARBA" id="ARBA00022490"/>
    </source>
</evidence>
<dbReference type="CDD" id="cd00555">
    <property type="entry name" value="Maf"/>
    <property type="match status" value="1"/>
</dbReference>
<dbReference type="Pfam" id="PF02545">
    <property type="entry name" value="Maf"/>
    <property type="match status" value="1"/>
</dbReference>
<feature type="site" description="Important for substrate specificity" evidence="9">
    <location>
        <position position="173"/>
    </location>
</feature>
<feature type="site" description="Important for substrate specificity" evidence="9">
    <location>
        <position position="31"/>
    </location>
</feature>
<comment type="function">
    <text evidence="6 9">Nucleoside triphosphate pyrophosphatase that hydrolyzes 7-methyl-GTP (m(7)GTP). May have a dual role in cell division arrest and in preventing the incorporation of modified nucleotides into cellular nucleic acids.</text>
</comment>
<dbReference type="InterPro" id="IPR029001">
    <property type="entry name" value="ITPase-like_fam"/>
</dbReference>
<dbReference type="EC" id="3.6.1.-" evidence="9"/>
<evidence type="ECO:0000256" key="6">
    <source>
        <dbReference type="ARBA" id="ARBA00053369"/>
    </source>
</evidence>
<dbReference type="NCBIfam" id="TIGR00172">
    <property type="entry name" value="maf"/>
    <property type="match status" value="1"/>
</dbReference>
<feature type="active site" description="Proton acceptor" evidence="9">
    <location>
        <position position="88"/>
    </location>
</feature>
<evidence type="ECO:0000256" key="4">
    <source>
        <dbReference type="ARBA" id="ARBA00023080"/>
    </source>
</evidence>
<evidence type="ECO:0000256" key="1">
    <source>
        <dbReference type="ARBA" id="ARBA00004496"/>
    </source>
</evidence>
<dbReference type="Gene3D" id="3.90.950.10">
    <property type="match status" value="1"/>
</dbReference>
<dbReference type="PIRSF" id="PIRSF006305">
    <property type="entry name" value="Maf"/>
    <property type="match status" value="1"/>
</dbReference>
<reference evidence="11 12" key="2">
    <citation type="submission" date="2017-07" db="EMBL/GenBank/DDBJ databases">
        <title>Candidatus Dactylopiibacterium carminicum, a nitrogen-fixing symbiont of the cochineal insect Dactylopius coccus and Dactylopius opuntiae (Hemiptera: Coccoidea: Dactylopiidae).</title>
        <authorList>
            <person name="Vera A."/>
        </authorList>
    </citation>
    <scope>NUCLEOTIDE SEQUENCE [LARGE SCALE GENOMIC DNA]</scope>
    <source>
        <strain evidence="11 12">NFDCM</strain>
    </source>
</reference>
<comment type="cofactor">
    <cofactor evidence="9">
        <name>a divalent metal cation</name>
        <dbReference type="ChEBI" id="CHEBI:60240"/>
    </cofactor>
</comment>
<comment type="catalytic activity">
    <reaction evidence="5 9">
        <text>N(7)-methyl-GTP + H2O = N(7)-methyl-GMP + diphosphate + H(+)</text>
        <dbReference type="Rhea" id="RHEA:58744"/>
        <dbReference type="ChEBI" id="CHEBI:15377"/>
        <dbReference type="ChEBI" id="CHEBI:15378"/>
        <dbReference type="ChEBI" id="CHEBI:33019"/>
        <dbReference type="ChEBI" id="CHEBI:58285"/>
        <dbReference type="ChEBI" id="CHEBI:87133"/>
    </reaction>
</comment>
<proteinExistence type="inferred from homology"/>
<keyword evidence="4 9" id="KW-0546">Nucleotide metabolism</keyword>
<comment type="caution">
    <text evidence="11">The sequence shown here is derived from an EMBL/GenBank/DDBJ whole genome shotgun (WGS) entry which is preliminary data.</text>
</comment>
<dbReference type="PANTHER" id="PTHR43213:SF10">
    <property type="entry name" value="7-METHYL-GTP PYROPHOSPHATASE"/>
    <property type="match status" value="1"/>
</dbReference>
<name>A0A272EST0_9RHOO</name>
<reference evidence="10 13" key="1">
    <citation type="submission" date="2016-08" db="EMBL/GenBank/DDBJ databases">
        <title>Candidatus Dactylopiibacterium carminicum genome sequence.</title>
        <authorList>
            <person name="Ramirez-Puebla S.T."/>
            <person name="Ormeno-Orrillo E."/>
            <person name="Vera-Ponce De Leon A."/>
            <person name="Luis L."/>
            <person name="Sanchez-Flores A."/>
            <person name="Monica R."/>
            <person name="Martinez-Romero E."/>
        </authorList>
    </citation>
    <scope>NUCLEOTIDE SEQUENCE [LARGE SCALE GENOMIC DNA]</scope>
    <source>
        <strain evidence="10">END1</strain>
    </source>
</reference>
<dbReference type="AlphaFoldDB" id="A0A272EST0"/>
<evidence type="ECO:0000256" key="9">
    <source>
        <dbReference type="HAMAP-Rule" id="MF_00528"/>
    </source>
</evidence>